<dbReference type="Proteomes" id="UP001372526">
    <property type="component" value="Unassembled WGS sequence"/>
</dbReference>
<dbReference type="PANTHER" id="PTHR46795:SF3">
    <property type="entry name" value="ABC TRANSPORTER PERMEASE"/>
    <property type="match status" value="1"/>
</dbReference>
<accession>A0ABU8FGI7</accession>
<keyword evidence="9" id="KW-1185">Reference proteome</keyword>
<feature type="domain" description="ABC3 transporter permease C-terminal" evidence="7">
    <location>
        <begin position="63"/>
        <end position="166"/>
    </location>
</feature>
<reference evidence="8 9" key="1">
    <citation type="submission" date="2024-01" db="EMBL/GenBank/DDBJ databases">
        <title>Seven novel Bacillus-like species.</title>
        <authorList>
            <person name="Liu G."/>
        </authorList>
    </citation>
    <scope>NUCLEOTIDE SEQUENCE [LARGE SCALE GENOMIC DNA]</scope>
    <source>
        <strain evidence="8 9">FJAT-51639</strain>
    </source>
</reference>
<evidence type="ECO:0000256" key="4">
    <source>
        <dbReference type="ARBA" id="ARBA00022989"/>
    </source>
</evidence>
<evidence type="ECO:0000313" key="9">
    <source>
        <dbReference type="Proteomes" id="UP001372526"/>
    </source>
</evidence>
<feature type="transmembrane region" description="Helical" evidence="6">
    <location>
        <begin position="21"/>
        <end position="40"/>
    </location>
</feature>
<evidence type="ECO:0000256" key="6">
    <source>
        <dbReference type="SAM" id="Phobius"/>
    </source>
</evidence>
<name>A0ABU8FGI7_9BACI</name>
<evidence type="ECO:0000256" key="5">
    <source>
        <dbReference type="ARBA" id="ARBA00023136"/>
    </source>
</evidence>
<evidence type="ECO:0000313" key="8">
    <source>
        <dbReference type="EMBL" id="MEI4801809.1"/>
    </source>
</evidence>
<feature type="transmembrane region" description="Helical" evidence="6">
    <location>
        <begin position="101"/>
        <end position="127"/>
    </location>
</feature>
<dbReference type="Pfam" id="PF02687">
    <property type="entry name" value="FtsX"/>
    <property type="match status" value="1"/>
</dbReference>
<organism evidence="8 9">
    <name type="scientific">Bacillus bruguierae</name>
    <dbReference type="NCBI Taxonomy" id="3127667"/>
    <lineage>
        <taxon>Bacteria</taxon>
        <taxon>Bacillati</taxon>
        <taxon>Bacillota</taxon>
        <taxon>Bacilli</taxon>
        <taxon>Bacillales</taxon>
        <taxon>Bacillaceae</taxon>
        <taxon>Bacillus</taxon>
    </lineage>
</organism>
<gene>
    <name evidence="8" type="ORF">WAZ07_10800</name>
</gene>
<keyword evidence="3 6" id="KW-0812">Transmembrane</keyword>
<feature type="transmembrane region" description="Helical" evidence="6">
    <location>
        <begin position="147"/>
        <end position="169"/>
    </location>
</feature>
<proteinExistence type="predicted"/>
<dbReference type="PANTHER" id="PTHR46795">
    <property type="entry name" value="ABC TRANSPORTER PERMEASE-RELATED-RELATED"/>
    <property type="match status" value="1"/>
</dbReference>
<dbReference type="RefSeq" id="WP_336472445.1">
    <property type="nucleotide sequence ID" value="NZ_JBAWSX010000005.1"/>
</dbReference>
<evidence type="ECO:0000256" key="2">
    <source>
        <dbReference type="ARBA" id="ARBA00022475"/>
    </source>
</evidence>
<feature type="transmembrane region" description="Helical" evidence="6">
    <location>
        <begin position="60"/>
        <end position="80"/>
    </location>
</feature>
<evidence type="ECO:0000256" key="3">
    <source>
        <dbReference type="ARBA" id="ARBA00022692"/>
    </source>
</evidence>
<sequence length="191" mass="21821">MSLFQLVRKNIQQHAAERLQHFVFISCSVSVYFLLVSIQYNEAVAGTMKDKSLLMNFLCYGSTITFSFSCLFILYVHTHFMKKRQKELQSYRLTGMKRKQIGLILCYEQLVIGGGALIVGLLHGMLFLKLFTIVILRVTGCHGISSAPITIYGLLYTAILFLIIISLTMGQCYRCTYQLTVIDLYNMKEEV</sequence>
<evidence type="ECO:0000256" key="1">
    <source>
        <dbReference type="ARBA" id="ARBA00004651"/>
    </source>
</evidence>
<dbReference type="InterPro" id="IPR052536">
    <property type="entry name" value="ABC-4_Integral_Memb_Prot"/>
</dbReference>
<comment type="subcellular location">
    <subcellularLocation>
        <location evidence="1">Cell membrane</location>
        <topology evidence="1">Multi-pass membrane protein</topology>
    </subcellularLocation>
</comment>
<keyword evidence="4 6" id="KW-1133">Transmembrane helix</keyword>
<comment type="caution">
    <text evidence="8">The sequence shown here is derived from an EMBL/GenBank/DDBJ whole genome shotgun (WGS) entry which is preliminary data.</text>
</comment>
<keyword evidence="2" id="KW-1003">Cell membrane</keyword>
<protein>
    <submittedName>
        <fullName evidence="8">ABC transporter permease</fullName>
    </submittedName>
</protein>
<dbReference type="EMBL" id="JBAWSX010000005">
    <property type="protein sequence ID" value="MEI4801809.1"/>
    <property type="molecule type" value="Genomic_DNA"/>
</dbReference>
<keyword evidence="5 6" id="KW-0472">Membrane</keyword>
<evidence type="ECO:0000259" key="7">
    <source>
        <dbReference type="Pfam" id="PF02687"/>
    </source>
</evidence>
<dbReference type="InterPro" id="IPR003838">
    <property type="entry name" value="ABC3_permease_C"/>
</dbReference>